<dbReference type="AlphaFoldDB" id="A0AAV4TRR5"/>
<dbReference type="Proteomes" id="UP001054945">
    <property type="component" value="Unassembled WGS sequence"/>
</dbReference>
<proteinExistence type="predicted"/>
<accession>A0AAV4TRR5</accession>
<gene>
    <name evidence="1" type="ORF">CEXT_611711</name>
</gene>
<organism evidence="1 2">
    <name type="scientific">Caerostris extrusa</name>
    <name type="common">Bark spider</name>
    <name type="synonym">Caerostris bankana</name>
    <dbReference type="NCBI Taxonomy" id="172846"/>
    <lineage>
        <taxon>Eukaryota</taxon>
        <taxon>Metazoa</taxon>
        <taxon>Ecdysozoa</taxon>
        <taxon>Arthropoda</taxon>
        <taxon>Chelicerata</taxon>
        <taxon>Arachnida</taxon>
        <taxon>Araneae</taxon>
        <taxon>Araneomorphae</taxon>
        <taxon>Entelegynae</taxon>
        <taxon>Araneoidea</taxon>
        <taxon>Araneidae</taxon>
        <taxon>Caerostris</taxon>
    </lineage>
</organism>
<keyword evidence="2" id="KW-1185">Reference proteome</keyword>
<sequence length="118" mass="13258">MAMYSIVKQIGNRSTFQLKSRFSPARNYESRSVTSIIIHHGYLLTSRLQFVEAKWGARDGVLPNQRGRRKKINSKINTLVTTGIEKRGKILSLFCWVKADGLDSGHISTLLVKIPGEA</sequence>
<dbReference type="EMBL" id="BPLR01011719">
    <property type="protein sequence ID" value="GIY48509.1"/>
    <property type="molecule type" value="Genomic_DNA"/>
</dbReference>
<evidence type="ECO:0000313" key="2">
    <source>
        <dbReference type="Proteomes" id="UP001054945"/>
    </source>
</evidence>
<reference evidence="1 2" key="1">
    <citation type="submission" date="2021-06" db="EMBL/GenBank/DDBJ databases">
        <title>Caerostris extrusa draft genome.</title>
        <authorList>
            <person name="Kono N."/>
            <person name="Arakawa K."/>
        </authorList>
    </citation>
    <scope>NUCLEOTIDE SEQUENCE [LARGE SCALE GENOMIC DNA]</scope>
</reference>
<protein>
    <submittedName>
        <fullName evidence="1">Uncharacterized protein</fullName>
    </submittedName>
</protein>
<evidence type="ECO:0000313" key="1">
    <source>
        <dbReference type="EMBL" id="GIY48509.1"/>
    </source>
</evidence>
<name>A0AAV4TRR5_CAEEX</name>
<comment type="caution">
    <text evidence="1">The sequence shown here is derived from an EMBL/GenBank/DDBJ whole genome shotgun (WGS) entry which is preliminary data.</text>
</comment>